<dbReference type="EC" id="2.3.1.222" evidence="3 10"/>
<keyword evidence="8 10" id="KW-0012">Acyltransferase</keyword>
<keyword evidence="5 10" id="KW-0808">Transferase</keyword>
<dbReference type="AlphaFoldDB" id="A0A4R1R7C9"/>
<evidence type="ECO:0000256" key="2">
    <source>
        <dbReference type="ARBA" id="ARBA00007342"/>
    </source>
</evidence>
<proteinExistence type="inferred from homology"/>
<dbReference type="GO" id="GO:0051144">
    <property type="term" value="P:1,2-propanediol catabolic process"/>
    <property type="evidence" value="ECO:0007669"/>
    <property type="project" value="UniProtKB-UniPathway"/>
</dbReference>
<dbReference type="Proteomes" id="UP000295008">
    <property type="component" value="Unassembled WGS sequence"/>
</dbReference>
<evidence type="ECO:0000256" key="4">
    <source>
        <dbReference type="ARBA" id="ARBA00020837"/>
    </source>
</evidence>
<dbReference type="PANTHER" id="PTHR39453:SF1">
    <property type="entry name" value="PHOSPHATE PROPANOYLTRANSFERASE"/>
    <property type="match status" value="1"/>
</dbReference>
<comment type="similarity">
    <text evidence="2 10">Belongs to the PduL family.</text>
</comment>
<keyword evidence="12" id="KW-1185">Reference proteome</keyword>
<comment type="cofactor">
    <cofactor evidence="1">
        <name>Zn(2+)</name>
        <dbReference type="ChEBI" id="CHEBI:29105"/>
    </cofactor>
</comment>
<comment type="function">
    <text evidence="10">Involved in 1,2-propanediol (1,2-PD) degradation by catalyzing the conversion of propanoyl-CoA to propanoyl-phosphate.</text>
</comment>
<evidence type="ECO:0000256" key="3">
    <source>
        <dbReference type="ARBA" id="ARBA00012206"/>
    </source>
</evidence>
<accession>A0A4R1R7C9</accession>
<name>A0A4R1R7C9_HYDET</name>
<comment type="pathway">
    <text evidence="10">Polyol metabolism; 1,2-propanediol degradation.</text>
</comment>
<evidence type="ECO:0000256" key="7">
    <source>
        <dbReference type="ARBA" id="ARBA00022833"/>
    </source>
</evidence>
<gene>
    <name evidence="11" type="ORF">EDC14_103321</name>
</gene>
<evidence type="ECO:0000256" key="8">
    <source>
        <dbReference type="ARBA" id="ARBA00023315"/>
    </source>
</evidence>
<evidence type="ECO:0000256" key="9">
    <source>
        <dbReference type="ARBA" id="ARBA00047589"/>
    </source>
</evidence>
<keyword evidence="7" id="KW-0862">Zinc</keyword>
<evidence type="ECO:0000256" key="6">
    <source>
        <dbReference type="ARBA" id="ARBA00022723"/>
    </source>
</evidence>
<evidence type="ECO:0000256" key="5">
    <source>
        <dbReference type="ARBA" id="ARBA00022679"/>
    </source>
</evidence>
<dbReference type="EMBL" id="SLUN01000033">
    <property type="protein sequence ID" value="TCL61516.1"/>
    <property type="molecule type" value="Genomic_DNA"/>
</dbReference>
<evidence type="ECO:0000313" key="11">
    <source>
        <dbReference type="EMBL" id="TCL61516.1"/>
    </source>
</evidence>
<dbReference type="PANTHER" id="PTHR39453">
    <property type="entry name" value="PHOSPHATE PROPANOYLTRANSFERASE"/>
    <property type="match status" value="1"/>
</dbReference>
<dbReference type="Pfam" id="PF06130">
    <property type="entry name" value="PTAC"/>
    <property type="match status" value="1"/>
</dbReference>
<keyword evidence="6" id="KW-0479">Metal-binding</keyword>
<dbReference type="InterPro" id="IPR008300">
    <property type="entry name" value="PTAC"/>
</dbReference>
<dbReference type="UniPathway" id="UPA00621"/>
<evidence type="ECO:0000256" key="10">
    <source>
        <dbReference type="PIRNR" id="PIRNR010130"/>
    </source>
</evidence>
<comment type="catalytic activity">
    <reaction evidence="9 10">
        <text>propanoyl-CoA + phosphate = propanoyl phosphate + CoA</text>
        <dbReference type="Rhea" id="RHEA:28046"/>
        <dbReference type="ChEBI" id="CHEBI:43474"/>
        <dbReference type="ChEBI" id="CHEBI:57287"/>
        <dbReference type="ChEBI" id="CHEBI:57392"/>
        <dbReference type="ChEBI" id="CHEBI:58933"/>
        <dbReference type="EC" id="2.3.1.222"/>
    </reaction>
</comment>
<dbReference type="PIRSF" id="PIRSF010130">
    <property type="entry name" value="PduL"/>
    <property type="match status" value="1"/>
</dbReference>
<dbReference type="GO" id="GO:0016747">
    <property type="term" value="F:acyltransferase activity, transferring groups other than amino-acyl groups"/>
    <property type="evidence" value="ECO:0007669"/>
    <property type="project" value="InterPro"/>
</dbReference>
<comment type="caution">
    <text evidence="11">The sequence shown here is derived from an EMBL/GenBank/DDBJ whole genome shotgun (WGS) entry which is preliminary data.</text>
</comment>
<dbReference type="NCBIfam" id="NF011652">
    <property type="entry name" value="PRK15070.1"/>
    <property type="match status" value="1"/>
</dbReference>
<evidence type="ECO:0000313" key="12">
    <source>
        <dbReference type="Proteomes" id="UP000295008"/>
    </source>
</evidence>
<reference evidence="11 12" key="1">
    <citation type="submission" date="2019-03" db="EMBL/GenBank/DDBJ databases">
        <title>Genomic Encyclopedia of Type Strains, Phase IV (KMG-IV): sequencing the most valuable type-strain genomes for metagenomic binning, comparative biology and taxonomic classification.</title>
        <authorList>
            <person name="Goeker M."/>
        </authorList>
    </citation>
    <scope>NUCLEOTIDE SEQUENCE [LARGE SCALE GENOMIC DNA]</scope>
    <source>
        <strain evidence="11 12">LX-B</strain>
    </source>
</reference>
<sequence>MSKIDEHELIAKVTERVIAALKQRQPFDGLIPVGISVRHVHITPADLEQLYGPGAQLTKLRDLRQPGEFAANQTVTLIGPRMRPIENVRILGPARSHTQVEISRTDAIVLGLNPPVRPSGKIAGTPGITLVGPAGVVTLKEGVICANRHIHLNEADAARFGVKPDQEVEVEVEGDKALIFEHVQIRVGPKFVLEMHLDTDDANAAGINCGAKAWLRKR</sequence>
<organism evidence="11 12">
    <name type="scientific">Hydrogenispora ethanolica</name>
    <dbReference type="NCBI Taxonomy" id="1082276"/>
    <lineage>
        <taxon>Bacteria</taxon>
        <taxon>Bacillati</taxon>
        <taxon>Bacillota</taxon>
        <taxon>Hydrogenispora</taxon>
    </lineage>
</organism>
<evidence type="ECO:0000256" key="1">
    <source>
        <dbReference type="ARBA" id="ARBA00001947"/>
    </source>
</evidence>
<dbReference type="GO" id="GO:0046872">
    <property type="term" value="F:metal ion binding"/>
    <property type="evidence" value="ECO:0007669"/>
    <property type="project" value="UniProtKB-KW"/>
</dbReference>
<protein>
    <recommendedName>
        <fullName evidence="4 10">Phosphate propanoyltransferase</fullName>
        <ecNumber evidence="3 10">2.3.1.222</ecNumber>
    </recommendedName>
</protein>